<sequence length="54" mass="6037">MDENNQLTSGITVTGIKYPAAFLCNEPADQRHPNSLCIRFKISYNNHPEKSKSG</sequence>
<organism evidence="1 2">
    <name type="scientific">Tatumella ptyseos ATCC 33301</name>
    <dbReference type="NCBI Taxonomy" id="1005995"/>
    <lineage>
        <taxon>Bacteria</taxon>
        <taxon>Pseudomonadati</taxon>
        <taxon>Pseudomonadota</taxon>
        <taxon>Gammaproteobacteria</taxon>
        <taxon>Enterobacterales</taxon>
        <taxon>Erwiniaceae</taxon>
        <taxon>Tatumella</taxon>
    </lineage>
</organism>
<accession>A0A085JGZ6</accession>
<keyword evidence="2" id="KW-1185">Reference proteome</keyword>
<comment type="caution">
    <text evidence="1">The sequence shown here is derived from an EMBL/GenBank/DDBJ whole genome shotgun (WGS) entry which is preliminary data.</text>
</comment>
<evidence type="ECO:0000313" key="1">
    <source>
        <dbReference type="EMBL" id="KFD19742.1"/>
    </source>
</evidence>
<dbReference type="AlphaFoldDB" id="A0A085JGZ6"/>
<proteinExistence type="predicted"/>
<name>A0A085JGZ6_9GAMM</name>
<dbReference type="Proteomes" id="UP000028602">
    <property type="component" value="Unassembled WGS sequence"/>
</dbReference>
<dbReference type="EMBL" id="JMPR01000028">
    <property type="protein sequence ID" value="KFD19742.1"/>
    <property type="molecule type" value="Genomic_DNA"/>
</dbReference>
<protein>
    <submittedName>
        <fullName evidence="1">Uncharacterized protein</fullName>
    </submittedName>
</protein>
<evidence type="ECO:0000313" key="2">
    <source>
        <dbReference type="Proteomes" id="UP000028602"/>
    </source>
</evidence>
<gene>
    <name evidence="1" type="ORF">GTPT_1674</name>
</gene>
<reference evidence="1 2" key="1">
    <citation type="submission" date="2014-05" db="EMBL/GenBank/DDBJ databases">
        <title>ATOL: Assembling a taxonomically balanced genome-scale reconstruction of the evolutionary history of the Enterobacteriaceae.</title>
        <authorList>
            <person name="Plunkett G.III."/>
            <person name="Neeno-Eckwall E.C."/>
            <person name="Glasner J.D."/>
            <person name="Perna N.T."/>
        </authorList>
    </citation>
    <scope>NUCLEOTIDE SEQUENCE [LARGE SCALE GENOMIC DNA]</scope>
    <source>
        <strain evidence="1 2">ATCC 33301</strain>
    </source>
</reference>